<organism evidence="1 2">
    <name type="scientific">Paenibacillus chartarius</name>
    <dbReference type="NCBI Taxonomy" id="747481"/>
    <lineage>
        <taxon>Bacteria</taxon>
        <taxon>Bacillati</taxon>
        <taxon>Bacillota</taxon>
        <taxon>Bacilli</taxon>
        <taxon>Bacillales</taxon>
        <taxon>Paenibacillaceae</taxon>
        <taxon>Paenibacillus</taxon>
    </lineage>
</organism>
<dbReference type="InterPro" id="IPR009229">
    <property type="entry name" value="AgrD"/>
</dbReference>
<dbReference type="Proteomes" id="UP001589776">
    <property type="component" value="Unassembled WGS sequence"/>
</dbReference>
<evidence type="ECO:0000313" key="2">
    <source>
        <dbReference type="Proteomes" id="UP001589776"/>
    </source>
</evidence>
<protein>
    <submittedName>
        <fullName evidence="1">AgrD family cyclic lactone autoinducer peptide</fullName>
    </submittedName>
</protein>
<evidence type="ECO:0000313" key="1">
    <source>
        <dbReference type="EMBL" id="MFC0215353.1"/>
    </source>
</evidence>
<keyword evidence="2" id="KW-1185">Reference proteome</keyword>
<dbReference type="NCBIfam" id="TIGR04223">
    <property type="entry name" value="quorum_AgrD"/>
    <property type="match status" value="1"/>
</dbReference>
<proteinExistence type="predicted"/>
<dbReference type="EMBL" id="JBHLWN010000091">
    <property type="protein sequence ID" value="MFC0215353.1"/>
    <property type="molecule type" value="Genomic_DNA"/>
</dbReference>
<dbReference type="RefSeq" id="WP_377472801.1">
    <property type="nucleotide sequence ID" value="NZ_JBHLWN010000091.1"/>
</dbReference>
<accession>A0ABV6DRS4</accession>
<comment type="caution">
    <text evidence="1">The sequence shown here is derived from an EMBL/GenBank/DDBJ whole genome shotgun (WGS) entry which is preliminary data.</text>
</comment>
<sequence>MKTKIAFLLNAALVVVASMFISTNSIATHRPELPEELLK</sequence>
<gene>
    <name evidence="1" type="ORF">ACFFK0_23440</name>
</gene>
<reference evidence="1 2" key="1">
    <citation type="submission" date="2024-09" db="EMBL/GenBank/DDBJ databases">
        <authorList>
            <person name="Sun Q."/>
            <person name="Mori K."/>
        </authorList>
    </citation>
    <scope>NUCLEOTIDE SEQUENCE [LARGE SCALE GENOMIC DNA]</scope>
    <source>
        <strain evidence="1 2">CCM 7759</strain>
    </source>
</reference>
<name>A0ABV6DRS4_9BACL</name>